<organism evidence="20 21">
    <name type="scientific">Sphingomonas natans</name>
    <dbReference type="NCBI Taxonomy" id="3063330"/>
    <lineage>
        <taxon>Bacteria</taxon>
        <taxon>Pseudomonadati</taxon>
        <taxon>Pseudomonadota</taxon>
        <taxon>Alphaproteobacteria</taxon>
        <taxon>Sphingomonadales</taxon>
        <taxon>Sphingomonadaceae</taxon>
        <taxon>Sphingomonas</taxon>
    </lineage>
</organism>
<evidence type="ECO:0000256" key="18">
    <source>
        <dbReference type="RuleBase" id="RU003938"/>
    </source>
</evidence>
<keyword evidence="9" id="KW-0444">Lipid biosynthesis</keyword>
<comment type="similarity">
    <text evidence="5 18">Belongs to the CDS family.</text>
</comment>
<evidence type="ECO:0000256" key="11">
    <source>
        <dbReference type="ARBA" id="ARBA00022692"/>
    </source>
</evidence>
<evidence type="ECO:0000256" key="9">
    <source>
        <dbReference type="ARBA" id="ARBA00022516"/>
    </source>
</evidence>
<dbReference type="InterPro" id="IPR000374">
    <property type="entry name" value="PC_trans"/>
</dbReference>
<keyword evidence="16" id="KW-0594">Phospholipid biosynthesis</keyword>
<comment type="caution">
    <text evidence="20">The sequence shown here is derived from an EMBL/GenBank/DDBJ whole genome shotgun (WGS) entry which is preliminary data.</text>
</comment>
<proteinExistence type="inferred from homology"/>
<dbReference type="Proteomes" id="UP001169764">
    <property type="component" value="Unassembled WGS sequence"/>
</dbReference>
<keyword evidence="14" id="KW-0443">Lipid metabolism</keyword>
<evidence type="ECO:0000256" key="14">
    <source>
        <dbReference type="ARBA" id="ARBA00023098"/>
    </source>
</evidence>
<evidence type="ECO:0000256" key="2">
    <source>
        <dbReference type="ARBA" id="ARBA00004651"/>
    </source>
</evidence>
<feature type="transmembrane region" description="Helical" evidence="19">
    <location>
        <begin position="84"/>
        <end position="109"/>
    </location>
</feature>
<name>A0ABT8Y4Y7_9SPHN</name>
<evidence type="ECO:0000256" key="7">
    <source>
        <dbReference type="ARBA" id="ARBA00019373"/>
    </source>
</evidence>
<protein>
    <recommendedName>
        <fullName evidence="7 18">Phosphatidate cytidylyltransferase</fullName>
        <ecNumber evidence="6 18">2.7.7.41</ecNumber>
    </recommendedName>
</protein>
<feature type="transmembrane region" description="Helical" evidence="19">
    <location>
        <begin position="12"/>
        <end position="45"/>
    </location>
</feature>
<keyword evidence="13 19" id="KW-1133">Transmembrane helix</keyword>
<evidence type="ECO:0000256" key="5">
    <source>
        <dbReference type="ARBA" id="ARBA00010185"/>
    </source>
</evidence>
<dbReference type="Pfam" id="PF01148">
    <property type="entry name" value="CTP_transf_1"/>
    <property type="match status" value="1"/>
</dbReference>
<accession>A0ABT8Y4Y7</accession>
<evidence type="ECO:0000256" key="19">
    <source>
        <dbReference type="SAM" id="Phobius"/>
    </source>
</evidence>
<keyword evidence="17" id="KW-1208">Phospholipid metabolism</keyword>
<dbReference type="GO" id="GO:0004605">
    <property type="term" value="F:phosphatidate cytidylyltransferase activity"/>
    <property type="evidence" value="ECO:0007669"/>
    <property type="project" value="UniProtKB-EC"/>
</dbReference>
<evidence type="ECO:0000256" key="10">
    <source>
        <dbReference type="ARBA" id="ARBA00022679"/>
    </source>
</evidence>
<sequence>MSGVSDLGTRALVGSLAAIVALAALVAGGWLLWAFVAIVAAIALLEWAALAGSATARTAIALGLFAIVLLVASPGSWGPVRDTVALLSILAIVAAMAVGSGKVGWGLIYAGAPAISLLFLRSQPQGFGLALWTILIVILTDTGAYFVGRAVGGPKLSPKLSPKKTWAGLLGGMVAALLGGAAVGAMFGLPGATLWLGAPLAIVAQAGDLYESALKRQAGVKDSGRLLPGHGGILDRIDGLVPVAALVATLVAGGVL</sequence>
<evidence type="ECO:0000313" key="21">
    <source>
        <dbReference type="Proteomes" id="UP001169764"/>
    </source>
</evidence>
<comment type="catalytic activity">
    <reaction evidence="1 18">
        <text>a 1,2-diacyl-sn-glycero-3-phosphate + CTP + H(+) = a CDP-1,2-diacyl-sn-glycerol + diphosphate</text>
        <dbReference type="Rhea" id="RHEA:16229"/>
        <dbReference type="ChEBI" id="CHEBI:15378"/>
        <dbReference type="ChEBI" id="CHEBI:33019"/>
        <dbReference type="ChEBI" id="CHEBI:37563"/>
        <dbReference type="ChEBI" id="CHEBI:58332"/>
        <dbReference type="ChEBI" id="CHEBI:58608"/>
        <dbReference type="EC" id="2.7.7.41"/>
    </reaction>
</comment>
<evidence type="ECO:0000256" key="12">
    <source>
        <dbReference type="ARBA" id="ARBA00022695"/>
    </source>
</evidence>
<keyword evidence="12 18" id="KW-0548">Nucleotidyltransferase</keyword>
<keyword evidence="11 18" id="KW-0812">Transmembrane</keyword>
<keyword evidence="21" id="KW-1185">Reference proteome</keyword>
<dbReference type="PANTHER" id="PTHR46382">
    <property type="entry name" value="PHOSPHATIDATE CYTIDYLYLTRANSFERASE"/>
    <property type="match status" value="1"/>
</dbReference>
<dbReference type="PANTHER" id="PTHR46382:SF1">
    <property type="entry name" value="PHOSPHATIDATE CYTIDYLYLTRANSFERASE"/>
    <property type="match status" value="1"/>
</dbReference>
<evidence type="ECO:0000256" key="1">
    <source>
        <dbReference type="ARBA" id="ARBA00001698"/>
    </source>
</evidence>
<evidence type="ECO:0000256" key="15">
    <source>
        <dbReference type="ARBA" id="ARBA00023136"/>
    </source>
</evidence>
<evidence type="ECO:0000256" key="13">
    <source>
        <dbReference type="ARBA" id="ARBA00022989"/>
    </source>
</evidence>
<keyword evidence="8" id="KW-1003">Cell membrane</keyword>
<evidence type="ECO:0000256" key="17">
    <source>
        <dbReference type="ARBA" id="ARBA00023264"/>
    </source>
</evidence>
<comment type="pathway">
    <text evidence="4">Lipid metabolism.</text>
</comment>
<keyword evidence="15 19" id="KW-0472">Membrane</keyword>
<feature type="transmembrane region" description="Helical" evidence="19">
    <location>
        <begin position="167"/>
        <end position="187"/>
    </location>
</feature>
<evidence type="ECO:0000256" key="6">
    <source>
        <dbReference type="ARBA" id="ARBA00012487"/>
    </source>
</evidence>
<evidence type="ECO:0000256" key="8">
    <source>
        <dbReference type="ARBA" id="ARBA00022475"/>
    </source>
</evidence>
<evidence type="ECO:0000256" key="16">
    <source>
        <dbReference type="ARBA" id="ARBA00023209"/>
    </source>
</evidence>
<feature type="transmembrane region" description="Helical" evidence="19">
    <location>
        <begin position="129"/>
        <end position="147"/>
    </location>
</feature>
<dbReference type="EMBL" id="JAUOTP010000001">
    <property type="protein sequence ID" value="MDO6412978.1"/>
    <property type="molecule type" value="Genomic_DNA"/>
</dbReference>
<dbReference type="PROSITE" id="PS01315">
    <property type="entry name" value="CDS"/>
    <property type="match status" value="1"/>
</dbReference>
<dbReference type="EC" id="2.7.7.41" evidence="6 18"/>
<keyword evidence="10 18" id="KW-0808">Transferase</keyword>
<dbReference type="RefSeq" id="WP_303539305.1">
    <property type="nucleotide sequence ID" value="NZ_JAUOTP010000001.1"/>
</dbReference>
<comment type="pathway">
    <text evidence="3 18">Phospholipid metabolism; CDP-diacylglycerol biosynthesis; CDP-diacylglycerol from sn-glycerol 3-phosphate: step 3/3.</text>
</comment>
<evidence type="ECO:0000256" key="4">
    <source>
        <dbReference type="ARBA" id="ARBA00005189"/>
    </source>
</evidence>
<gene>
    <name evidence="20" type="ORF">Q4F19_01145</name>
</gene>
<reference evidence="20" key="1">
    <citation type="submission" date="2023-07" db="EMBL/GenBank/DDBJ databases">
        <authorList>
            <person name="Kim M."/>
        </authorList>
    </citation>
    <scope>NUCLEOTIDE SEQUENCE</scope>
    <source>
        <strain evidence="20">BIUV-7</strain>
    </source>
</reference>
<comment type="subcellular location">
    <subcellularLocation>
        <location evidence="2">Cell membrane</location>
        <topology evidence="2">Multi-pass membrane protein</topology>
    </subcellularLocation>
</comment>
<feature type="transmembrane region" description="Helical" evidence="19">
    <location>
        <begin position="51"/>
        <end position="72"/>
    </location>
</feature>
<evidence type="ECO:0000256" key="3">
    <source>
        <dbReference type="ARBA" id="ARBA00005119"/>
    </source>
</evidence>
<evidence type="ECO:0000313" key="20">
    <source>
        <dbReference type="EMBL" id="MDO6412978.1"/>
    </source>
</evidence>